<accession>A0ABQ3P7V8</accession>
<dbReference type="Proteomes" id="UP001052739">
    <property type="component" value="Unassembled WGS sequence"/>
</dbReference>
<keyword evidence="3" id="KW-1185">Reference proteome</keyword>
<feature type="compositionally biased region" description="Low complexity" evidence="1">
    <location>
        <begin position="57"/>
        <end position="67"/>
    </location>
</feature>
<comment type="caution">
    <text evidence="2">The sequence shown here is derived from an EMBL/GenBank/DDBJ whole genome shotgun (WGS) entry which is preliminary data.</text>
</comment>
<dbReference type="EMBL" id="BNDW01000019">
    <property type="protein sequence ID" value="GHI21118.1"/>
    <property type="molecule type" value="Genomic_DNA"/>
</dbReference>
<feature type="region of interest" description="Disordered" evidence="1">
    <location>
        <begin position="1"/>
        <end position="77"/>
    </location>
</feature>
<gene>
    <name evidence="2" type="ORF">Shyd_24890</name>
</gene>
<evidence type="ECO:0000256" key="1">
    <source>
        <dbReference type="SAM" id="MobiDB-lite"/>
    </source>
</evidence>
<proteinExistence type="predicted"/>
<organism evidence="2 3">
    <name type="scientific">Streptomyces hydrogenans</name>
    <dbReference type="NCBI Taxonomy" id="1873719"/>
    <lineage>
        <taxon>Bacteria</taxon>
        <taxon>Bacillati</taxon>
        <taxon>Actinomycetota</taxon>
        <taxon>Actinomycetes</taxon>
        <taxon>Kitasatosporales</taxon>
        <taxon>Streptomycetaceae</taxon>
        <taxon>Streptomyces</taxon>
    </lineage>
</organism>
<name>A0ABQ3P7V8_9ACTN</name>
<sequence length="77" mass="7754">MKTTGRTPPHKVSVPPLSDPGPPSAGEGSEGMTDGGPGGFTGPRGPSGQRLSLPFDSAAARPASRRATGIRKGEQET</sequence>
<protein>
    <submittedName>
        <fullName evidence="2">Uncharacterized protein</fullName>
    </submittedName>
</protein>
<feature type="compositionally biased region" description="Gly residues" evidence="1">
    <location>
        <begin position="33"/>
        <end position="42"/>
    </location>
</feature>
<evidence type="ECO:0000313" key="3">
    <source>
        <dbReference type="Proteomes" id="UP001052739"/>
    </source>
</evidence>
<evidence type="ECO:0000313" key="2">
    <source>
        <dbReference type="EMBL" id="GHI21118.1"/>
    </source>
</evidence>
<reference evidence="2" key="1">
    <citation type="submission" date="2024-05" db="EMBL/GenBank/DDBJ databases">
        <title>Whole genome shotgun sequence of Streptomyces hydrogenans NBRC 13475.</title>
        <authorList>
            <person name="Komaki H."/>
            <person name="Tamura T."/>
        </authorList>
    </citation>
    <scope>NUCLEOTIDE SEQUENCE</scope>
    <source>
        <strain evidence="2">NBRC 13475</strain>
    </source>
</reference>